<name>A0A940SAL5_9PROT</name>
<accession>A0A940SAL5</accession>
<sequence length="60" mass="6585">MQVDAARDAITLVALAALVQKRGKADASRVLAAMVTAQQSVRYLEITEANHGQEGFAWRW</sequence>
<dbReference type="AlphaFoldDB" id="A0A940SAL5"/>
<comment type="caution">
    <text evidence="1">The sequence shown here is derived from an EMBL/GenBank/DDBJ whole genome shotgun (WGS) entry which is preliminary data.</text>
</comment>
<dbReference type="RefSeq" id="WP_209377286.1">
    <property type="nucleotide sequence ID" value="NZ_JAGIZA010000043.1"/>
</dbReference>
<protein>
    <submittedName>
        <fullName evidence="1">Uncharacterized protein</fullName>
    </submittedName>
</protein>
<evidence type="ECO:0000313" key="2">
    <source>
        <dbReference type="Proteomes" id="UP000677537"/>
    </source>
</evidence>
<proteinExistence type="predicted"/>
<evidence type="ECO:0000313" key="1">
    <source>
        <dbReference type="EMBL" id="MBP0496498.1"/>
    </source>
</evidence>
<dbReference type="Proteomes" id="UP000677537">
    <property type="component" value="Unassembled WGS sequence"/>
</dbReference>
<keyword evidence="2" id="KW-1185">Reference proteome</keyword>
<reference evidence="1" key="1">
    <citation type="submission" date="2021-03" db="EMBL/GenBank/DDBJ databases">
        <authorList>
            <person name="So Y."/>
        </authorList>
    </citation>
    <scope>NUCLEOTIDE SEQUENCE</scope>
    <source>
        <strain evidence="1">SG15</strain>
    </source>
</reference>
<organism evidence="1 2">
    <name type="scientific">Roseomonas indoligenes</name>
    <dbReference type="NCBI Taxonomy" id="2820811"/>
    <lineage>
        <taxon>Bacteria</taxon>
        <taxon>Pseudomonadati</taxon>
        <taxon>Pseudomonadota</taxon>
        <taxon>Alphaproteobacteria</taxon>
        <taxon>Acetobacterales</taxon>
        <taxon>Roseomonadaceae</taxon>
        <taxon>Roseomonas</taxon>
    </lineage>
</organism>
<dbReference type="EMBL" id="JAGIZA010000043">
    <property type="protein sequence ID" value="MBP0496498.1"/>
    <property type="molecule type" value="Genomic_DNA"/>
</dbReference>
<gene>
    <name evidence="1" type="ORF">J5Y10_27205</name>
</gene>